<evidence type="ECO:0000256" key="14">
    <source>
        <dbReference type="ARBA" id="ARBA00026104"/>
    </source>
</evidence>
<keyword evidence="9" id="KW-0442">Lipid degradation</keyword>
<evidence type="ECO:0000256" key="8">
    <source>
        <dbReference type="ARBA" id="ARBA00022837"/>
    </source>
</evidence>
<feature type="region of interest" description="Disordered" evidence="15">
    <location>
        <begin position="1"/>
        <end position="30"/>
    </location>
</feature>
<dbReference type="Pfam" id="PF01764">
    <property type="entry name" value="Lipase_3"/>
    <property type="match status" value="1"/>
</dbReference>
<comment type="caution">
    <text evidence="17">The sequence shown here is derived from an EMBL/GenBank/DDBJ whole genome shotgun (WGS) entry which is preliminary data.</text>
</comment>
<dbReference type="PANTHER" id="PTHR45792">
    <property type="entry name" value="DIACYLGLYCEROL LIPASE HOMOLOG-RELATED"/>
    <property type="match status" value="1"/>
</dbReference>
<sequence length="637" mass="71598">MYPRRIKTQNLEEALGPEGPTSGQRSLSHQCTPTYSVDHMPSLDVDYESLDANDPQLKVGWFPSLPFMGIGPRDPNDPCYKALAKLRIVTSQHGIEHVTLHDFCLALGVFASVADRQAKRAIRRKRLSYFSSANERRMESQKQSGQAQLLQIPERTIPRETERQNRSPHRRSVSSIPSQVGEDSDKERQRRWSLPEQFDRVNDGLIFEMFTVGSTAITQSPVWNPRDLDSFLNSPPKIRPEHIQLMYHMLRHAESIYGLPLNVPSAPRVSLTRMTDRGIVCARTGISHSDIVHSVFQTEPFLPAHYVAVDTQVRAIVVCIRGTANFVDLLTDVAATTDPLRIRSERSGCDDIIVEGYGHAGVVRSARNVFNRIRDVTLKAIHENPGFELFITGHSLGAATAAILALIMRDDPEFPRATAVCIAPPPCMTLELAEETAANTITIVNGPDIVPRLSVAVLLPFFSTAQFVSSLNASQKALLSVGMKRSVIDWRALDRHNESRIREMKKHHEGKRLYIPGKVFQLVRRKEQKLRDKLHWRPFRRRSVQVVPVSRVCFHQMPERERGMFLAHAPFNYKVSLLLALKHMGSGPLRKMSAGSILGNIFSLPVVAKLQRRNGCESLDGLLEKLTQDGSESPVPR</sequence>
<evidence type="ECO:0000256" key="9">
    <source>
        <dbReference type="ARBA" id="ARBA00022963"/>
    </source>
</evidence>
<comment type="subcellular location">
    <subcellularLocation>
        <location evidence="2">Cell membrane</location>
        <topology evidence="2">Multi-pass membrane protein</topology>
    </subcellularLocation>
</comment>
<feature type="compositionally biased region" description="Polar residues" evidence="15">
    <location>
        <begin position="21"/>
        <end position="30"/>
    </location>
</feature>
<evidence type="ECO:0000313" key="18">
    <source>
        <dbReference type="Proteomes" id="UP000247409"/>
    </source>
</evidence>
<dbReference type="EMBL" id="NBIV01000040">
    <property type="protein sequence ID" value="PXF46385.1"/>
    <property type="molecule type" value="Genomic_DNA"/>
</dbReference>
<dbReference type="AlphaFoldDB" id="A0A2V3IWB8"/>
<evidence type="ECO:0000256" key="13">
    <source>
        <dbReference type="ARBA" id="ARBA00024531"/>
    </source>
</evidence>
<comment type="cofactor">
    <cofactor evidence="1">
        <name>Ca(2+)</name>
        <dbReference type="ChEBI" id="CHEBI:29108"/>
    </cofactor>
</comment>
<keyword evidence="7" id="KW-0378">Hydrolase</keyword>
<evidence type="ECO:0000313" key="17">
    <source>
        <dbReference type="EMBL" id="PXF46385.1"/>
    </source>
</evidence>
<evidence type="ECO:0000256" key="15">
    <source>
        <dbReference type="SAM" id="MobiDB-lite"/>
    </source>
</evidence>
<dbReference type="OrthoDB" id="2802at2759"/>
<dbReference type="SUPFAM" id="SSF53474">
    <property type="entry name" value="alpha/beta-Hydrolases"/>
    <property type="match status" value="1"/>
</dbReference>
<evidence type="ECO:0000256" key="6">
    <source>
        <dbReference type="ARBA" id="ARBA00022723"/>
    </source>
</evidence>
<proteinExistence type="predicted"/>
<evidence type="ECO:0000256" key="7">
    <source>
        <dbReference type="ARBA" id="ARBA00022801"/>
    </source>
</evidence>
<reference evidence="17 18" key="1">
    <citation type="journal article" date="2018" name="Mol. Biol. Evol.">
        <title>Analysis of the draft genome of the red seaweed Gracilariopsis chorda provides insights into genome size evolution in Rhodophyta.</title>
        <authorList>
            <person name="Lee J."/>
            <person name="Yang E.C."/>
            <person name="Graf L."/>
            <person name="Yang J.H."/>
            <person name="Qiu H."/>
            <person name="Zel Zion U."/>
            <person name="Chan C.X."/>
            <person name="Stephens T.G."/>
            <person name="Weber A.P.M."/>
            <person name="Boo G.H."/>
            <person name="Boo S.M."/>
            <person name="Kim K.M."/>
            <person name="Shin Y."/>
            <person name="Jung M."/>
            <person name="Lee S.J."/>
            <person name="Yim H.S."/>
            <person name="Lee J.H."/>
            <person name="Bhattacharya D."/>
            <person name="Yoon H.S."/>
        </authorList>
    </citation>
    <scope>NUCLEOTIDE SEQUENCE [LARGE SCALE GENOMIC DNA]</scope>
    <source>
        <strain evidence="17 18">SKKU-2015</strain>
        <tissue evidence="17">Whole body</tissue>
    </source>
</reference>
<evidence type="ECO:0000256" key="12">
    <source>
        <dbReference type="ARBA" id="ARBA00023136"/>
    </source>
</evidence>
<name>A0A2V3IWB8_9FLOR</name>
<dbReference type="InterPro" id="IPR002921">
    <property type="entry name" value="Fungal_lipase-type"/>
</dbReference>
<evidence type="ECO:0000256" key="10">
    <source>
        <dbReference type="ARBA" id="ARBA00022989"/>
    </source>
</evidence>
<feature type="compositionally biased region" description="Basic and acidic residues" evidence="15">
    <location>
        <begin position="156"/>
        <end position="165"/>
    </location>
</feature>
<keyword evidence="18" id="KW-1185">Reference proteome</keyword>
<dbReference type="Gene3D" id="3.40.50.1820">
    <property type="entry name" value="alpha/beta hydrolase"/>
    <property type="match status" value="1"/>
</dbReference>
<evidence type="ECO:0000256" key="1">
    <source>
        <dbReference type="ARBA" id="ARBA00001913"/>
    </source>
</evidence>
<gene>
    <name evidence="17" type="ORF">BWQ96_03884</name>
</gene>
<keyword evidence="11" id="KW-0443">Lipid metabolism</keyword>
<keyword evidence="10" id="KW-1133">Transmembrane helix</keyword>
<keyword evidence="12" id="KW-0472">Membrane</keyword>
<dbReference type="GO" id="GO:0016298">
    <property type="term" value="F:lipase activity"/>
    <property type="evidence" value="ECO:0007669"/>
    <property type="project" value="TreeGrafter"/>
</dbReference>
<dbReference type="EC" id="3.1.1.116" evidence="14"/>
<keyword evidence="8" id="KW-0106">Calcium</keyword>
<dbReference type="Proteomes" id="UP000247409">
    <property type="component" value="Unassembled WGS sequence"/>
</dbReference>
<dbReference type="PANTHER" id="PTHR45792:SF8">
    <property type="entry name" value="DIACYLGLYCEROL LIPASE-ALPHA"/>
    <property type="match status" value="1"/>
</dbReference>
<keyword evidence="5" id="KW-0812">Transmembrane</keyword>
<protein>
    <recommendedName>
        <fullName evidence="14">sn-1-specific diacylglycerol lipase</fullName>
        <ecNumber evidence="14">3.1.1.116</ecNumber>
    </recommendedName>
</protein>
<feature type="region of interest" description="Disordered" evidence="15">
    <location>
        <begin position="133"/>
        <end position="194"/>
    </location>
</feature>
<evidence type="ECO:0000259" key="16">
    <source>
        <dbReference type="Pfam" id="PF01764"/>
    </source>
</evidence>
<keyword evidence="4" id="KW-0597">Phosphoprotein</keyword>
<dbReference type="GO" id="GO:0005886">
    <property type="term" value="C:plasma membrane"/>
    <property type="evidence" value="ECO:0007669"/>
    <property type="project" value="UniProtKB-SubCell"/>
</dbReference>
<comment type="catalytic activity">
    <reaction evidence="13">
        <text>a 1,2-diacyl-sn-glycerol + H2O = a 2-acylglycerol + a fatty acid + H(+)</text>
        <dbReference type="Rhea" id="RHEA:33275"/>
        <dbReference type="ChEBI" id="CHEBI:15377"/>
        <dbReference type="ChEBI" id="CHEBI:15378"/>
        <dbReference type="ChEBI" id="CHEBI:17389"/>
        <dbReference type="ChEBI" id="CHEBI:17815"/>
        <dbReference type="ChEBI" id="CHEBI:28868"/>
        <dbReference type="EC" id="3.1.1.116"/>
    </reaction>
    <physiologicalReaction direction="left-to-right" evidence="13">
        <dbReference type="Rhea" id="RHEA:33276"/>
    </physiologicalReaction>
</comment>
<evidence type="ECO:0000256" key="5">
    <source>
        <dbReference type="ARBA" id="ARBA00022692"/>
    </source>
</evidence>
<evidence type="ECO:0000256" key="3">
    <source>
        <dbReference type="ARBA" id="ARBA00022475"/>
    </source>
</evidence>
<organism evidence="17 18">
    <name type="scientific">Gracilariopsis chorda</name>
    <dbReference type="NCBI Taxonomy" id="448386"/>
    <lineage>
        <taxon>Eukaryota</taxon>
        <taxon>Rhodophyta</taxon>
        <taxon>Florideophyceae</taxon>
        <taxon>Rhodymeniophycidae</taxon>
        <taxon>Gracilariales</taxon>
        <taxon>Gracilariaceae</taxon>
        <taxon>Gracilariopsis</taxon>
    </lineage>
</organism>
<accession>A0A2V3IWB8</accession>
<evidence type="ECO:0000256" key="2">
    <source>
        <dbReference type="ARBA" id="ARBA00004651"/>
    </source>
</evidence>
<dbReference type="InterPro" id="IPR029058">
    <property type="entry name" value="AB_hydrolase_fold"/>
</dbReference>
<evidence type="ECO:0000256" key="4">
    <source>
        <dbReference type="ARBA" id="ARBA00022553"/>
    </source>
</evidence>
<dbReference type="GO" id="GO:0016042">
    <property type="term" value="P:lipid catabolic process"/>
    <property type="evidence" value="ECO:0007669"/>
    <property type="project" value="UniProtKB-KW"/>
</dbReference>
<dbReference type="InterPro" id="IPR052214">
    <property type="entry name" value="DAG_Lipase-Related"/>
</dbReference>
<keyword evidence="6" id="KW-0479">Metal-binding</keyword>
<feature type="domain" description="Fungal lipase-type" evidence="16">
    <location>
        <begin position="317"/>
        <end position="455"/>
    </location>
</feature>
<dbReference type="GO" id="GO:0046872">
    <property type="term" value="F:metal ion binding"/>
    <property type="evidence" value="ECO:0007669"/>
    <property type="project" value="UniProtKB-KW"/>
</dbReference>
<dbReference type="CDD" id="cd00519">
    <property type="entry name" value="Lipase_3"/>
    <property type="match status" value="1"/>
</dbReference>
<keyword evidence="3" id="KW-1003">Cell membrane</keyword>
<evidence type="ECO:0000256" key="11">
    <source>
        <dbReference type="ARBA" id="ARBA00023098"/>
    </source>
</evidence>